<protein>
    <recommendedName>
        <fullName evidence="4">Methyltransferase type 11 domain-containing protein</fullName>
    </recommendedName>
</protein>
<organism evidence="2 3">
    <name type="scientific">Kalanchoe fedtschenkoi</name>
    <name type="common">Lavender scallops</name>
    <name type="synonym">South American air plant</name>
    <dbReference type="NCBI Taxonomy" id="63787"/>
    <lineage>
        <taxon>Eukaryota</taxon>
        <taxon>Viridiplantae</taxon>
        <taxon>Streptophyta</taxon>
        <taxon>Embryophyta</taxon>
        <taxon>Tracheophyta</taxon>
        <taxon>Spermatophyta</taxon>
        <taxon>Magnoliopsida</taxon>
        <taxon>eudicotyledons</taxon>
        <taxon>Gunneridae</taxon>
        <taxon>Pentapetalae</taxon>
        <taxon>Saxifragales</taxon>
        <taxon>Crassulaceae</taxon>
        <taxon>Kalanchoe</taxon>
    </lineage>
</organism>
<dbReference type="SUPFAM" id="SSF53335">
    <property type="entry name" value="S-adenosyl-L-methionine-dependent methyltransferases"/>
    <property type="match status" value="1"/>
</dbReference>
<dbReference type="AlphaFoldDB" id="A0A7N0V6D9"/>
<sequence>MFTLRSSSPASFPPPSGNPSRSSKNSRVNRDKLHPISLSVSAPLRSERSGTEAEVSARGSNVCICGRRHLIGAAATSFIPSRPSCASDYEISIYGELIQLLAEVRRVLRPGGLYLFVEHVAAKDGSFLRVIQTLLDPLQQALADGCHLTRNTGQSISQAGFLHVDINSIFVGSASLLGPHVYGIARK</sequence>
<evidence type="ECO:0000313" key="3">
    <source>
        <dbReference type="Proteomes" id="UP000594263"/>
    </source>
</evidence>
<accession>A0A7N0V6D9</accession>
<evidence type="ECO:0008006" key="4">
    <source>
        <dbReference type="Google" id="ProtNLM"/>
    </source>
</evidence>
<dbReference type="PANTHER" id="PTHR45036">
    <property type="entry name" value="METHYLTRANSFERASE LIKE 7B"/>
    <property type="match status" value="1"/>
</dbReference>
<dbReference type="InterPro" id="IPR029063">
    <property type="entry name" value="SAM-dependent_MTases_sf"/>
</dbReference>
<reference evidence="2" key="1">
    <citation type="submission" date="2021-01" db="UniProtKB">
        <authorList>
            <consortium name="EnsemblPlants"/>
        </authorList>
    </citation>
    <scope>IDENTIFICATION</scope>
</reference>
<evidence type="ECO:0000313" key="2">
    <source>
        <dbReference type="EnsemblPlants" id="Kaladp0101s0250.1.v1.1"/>
    </source>
</evidence>
<dbReference type="InterPro" id="IPR052356">
    <property type="entry name" value="Thiol_S-MT"/>
</dbReference>
<proteinExistence type="predicted"/>
<feature type="region of interest" description="Disordered" evidence="1">
    <location>
        <begin position="1"/>
        <end position="29"/>
    </location>
</feature>
<dbReference type="Proteomes" id="UP000594263">
    <property type="component" value="Unplaced"/>
</dbReference>
<dbReference type="Gramene" id="Kaladp0101s0250.1.v1.1">
    <property type="protein sequence ID" value="Kaladp0101s0250.1.v1.1"/>
    <property type="gene ID" value="Kaladp0101s0250.v1.1"/>
</dbReference>
<dbReference type="Gene3D" id="3.40.50.150">
    <property type="entry name" value="Vaccinia Virus protein VP39"/>
    <property type="match status" value="1"/>
</dbReference>
<evidence type="ECO:0000256" key="1">
    <source>
        <dbReference type="SAM" id="MobiDB-lite"/>
    </source>
</evidence>
<feature type="compositionally biased region" description="Low complexity" evidence="1">
    <location>
        <begin position="1"/>
        <end position="10"/>
    </location>
</feature>
<keyword evidence="3" id="KW-1185">Reference proteome</keyword>
<dbReference type="PANTHER" id="PTHR45036:SF1">
    <property type="entry name" value="METHYLTRANSFERASE LIKE 7A"/>
    <property type="match status" value="1"/>
</dbReference>
<dbReference type="EnsemblPlants" id="Kaladp0101s0250.1.v1.1">
    <property type="protein sequence ID" value="Kaladp0101s0250.1.v1.1"/>
    <property type="gene ID" value="Kaladp0101s0250.v1.1"/>
</dbReference>
<name>A0A7N0V6D9_KALFE</name>
<dbReference type="OMA" id="CHLTRNI"/>